<accession>A0A834MMA8</accession>
<evidence type="ECO:0008006" key="3">
    <source>
        <dbReference type="Google" id="ProtNLM"/>
    </source>
</evidence>
<evidence type="ECO:0000313" key="2">
    <source>
        <dbReference type="Proteomes" id="UP000625711"/>
    </source>
</evidence>
<dbReference type="AlphaFoldDB" id="A0A834MMA8"/>
<comment type="caution">
    <text evidence="1">The sequence shown here is derived from an EMBL/GenBank/DDBJ whole genome shotgun (WGS) entry which is preliminary data.</text>
</comment>
<dbReference type="GO" id="GO:0030027">
    <property type="term" value="C:lamellipodium"/>
    <property type="evidence" value="ECO:0007669"/>
    <property type="project" value="TreeGrafter"/>
</dbReference>
<dbReference type="InterPro" id="IPR011053">
    <property type="entry name" value="Single_hybrid_motif"/>
</dbReference>
<dbReference type="GO" id="GO:0030833">
    <property type="term" value="P:regulation of actin filament polymerization"/>
    <property type="evidence" value="ECO:0007669"/>
    <property type="project" value="TreeGrafter"/>
</dbReference>
<dbReference type="GO" id="GO:0032433">
    <property type="term" value="C:filopodium tip"/>
    <property type="evidence" value="ECO:0007669"/>
    <property type="project" value="TreeGrafter"/>
</dbReference>
<dbReference type="Proteomes" id="UP000625711">
    <property type="component" value="Unassembled WGS sequence"/>
</dbReference>
<dbReference type="OrthoDB" id="48130at2759"/>
<dbReference type="EMBL" id="JAACXV010000086">
    <property type="protein sequence ID" value="KAF7283844.1"/>
    <property type="molecule type" value="Genomic_DNA"/>
</dbReference>
<dbReference type="GO" id="GO:0030425">
    <property type="term" value="C:dendrite"/>
    <property type="evidence" value="ECO:0007669"/>
    <property type="project" value="TreeGrafter"/>
</dbReference>
<dbReference type="PANTHER" id="PTHR13651:SF0">
    <property type="entry name" value="PROTEIN ABITRAM"/>
    <property type="match status" value="1"/>
</dbReference>
<dbReference type="PANTHER" id="PTHR13651">
    <property type="entry name" value="PROTEIN ABITRAM"/>
    <property type="match status" value="1"/>
</dbReference>
<dbReference type="GO" id="GO:0051015">
    <property type="term" value="F:actin filament binding"/>
    <property type="evidence" value="ECO:0007669"/>
    <property type="project" value="TreeGrafter"/>
</dbReference>
<reference evidence="1" key="1">
    <citation type="submission" date="2020-08" db="EMBL/GenBank/DDBJ databases">
        <title>Genome sequencing and assembly of the red palm weevil Rhynchophorus ferrugineus.</title>
        <authorList>
            <person name="Dias G.B."/>
            <person name="Bergman C.M."/>
            <person name="Manee M."/>
        </authorList>
    </citation>
    <scope>NUCLEOTIDE SEQUENCE</scope>
    <source>
        <strain evidence="1">AA-2017</strain>
        <tissue evidence="1">Whole larva</tissue>
    </source>
</reference>
<dbReference type="GO" id="GO:0051489">
    <property type="term" value="P:regulation of filopodium assembly"/>
    <property type="evidence" value="ECO:0007669"/>
    <property type="project" value="TreeGrafter"/>
</dbReference>
<dbReference type="GO" id="GO:0048813">
    <property type="term" value="P:dendrite morphogenesis"/>
    <property type="evidence" value="ECO:0007669"/>
    <property type="project" value="TreeGrafter"/>
</dbReference>
<gene>
    <name evidence="1" type="ORF">GWI33_022880</name>
</gene>
<name>A0A834MMA8_RHYFE</name>
<sequence>MDSHECEIDKYIKDLSIPILESIEKTEIEKFQPYYLRYYEDKYCVEFNRDGVNNDVLLRFHTNRIVLISLAKGHDIIRQEKIIEGINFEVKGVNRTEICLSGKKKHGAKKLRQDSVLCYIKCKDDDKEYPVYTSVPASFIEVNSHILKDPHLLVSDYKKLGYIGVLYPQCYGPKSMSVDVMAEKYKLLSEKEYEDYLLSNIPNKIIN</sequence>
<protein>
    <recommendedName>
        <fullName evidence="3">Actin-binding transcription modulator</fullName>
    </recommendedName>
</protein>
<dbReference type="InterPro" id="IPR039169">
    <property type="entry name" value="Abitram"/>
</dbReference>
<organism evidence="1 2">
    <name type="scientific">Rhynchophorus ferrugineus</name>
    <name type="common">Red palm weevil</name>
    <name type="synonym">Curculio ferrugineus</name>
    <dbReference type="NCBI Taxonomy" id="354439"/>
    <lineage>
        <taxon>Eukaryota</taxon>
        <taxon>Metazoa</taxon>
        <taxon>Ecdysozoa</taxon>
        <taxon>Arthropoda</taxon>
        <taxon>Hexapoda</taxon>
        <taxon>Insecta</taxon>
        <taxon>Pterygota</taxon>
        <taxon>Neoptera</taxon>
        <taxon>Endopterygota</taxon>
        <taxon>Coleoptera</taxon>
        <taxon>Polyphaga</taxon>
        <taxon>Cucujiformia</taxon>
        <taxon>Curculionidae</taxon>
        <taxon>Dryophthorinae</taxon>
        <taxon>Rhynchophorus</taxon>
    </lineage>
</organism>
<keyword evidence="2" id="KW-1185">Reference proteome</keyword>
<dbReference type="GO" id="GO:0003785">
    <property type="term" value="F:actin monomer binding"/>
    <property type="evidence" value="ECO:0007669"/>
    <property type="project" value="TreeGrafter"/>
</dbReference>
<dbReference type="GO" id="GO:0005634">
    <property type="term" value="C:nucleus"/>
    <property type="evidence" value="ECO:0007669"/>
    <property type="project" value="TreeGrafter"/>
</dbReference>
<proteinExistence type="predicted"/>
<evidence type="ECO:0000313" key="1">
    <source>
        <dbReference type="EMBL" id="KAF7283844.1"/>
    </source>
</evidence>
<dbReference type="SUPFAM" id="SSF51230">
    <property type="entry name" value="Single hybrid motif"/>
    <property type="match status" value="1"/>
</dbReference>